<protein>
    <recommendedName>
        <fullName evidence="1">CRAL-TRIO domain-containing protein</fullName>
    </recommendedName>
</protein>
<dbReference type="SUPFAM" id="SSF46938">
    <property type="entry name" value="CRAL/TRIO N-terminal domain"/>
    <property type="match status" value="1"/>
</dbReference>
<dbReference type="CDD" id="cd00170">
    <property type="entry name" value="SEC14"/>
    <property type="match status" value="1"/>
</dbReference>
<evidence type="ECO:0000313" key="3">
    <source>
        <dbReference type="Proteomes" id="UP000030742"/>
    </source>
</evidence>
<organism evidence="2 3">
    <name type="scientific">Dendroctonus ponderosae</name>
    <name type="common">Mountain pine beetle</name>
    <dbReference type="NCBI Taxonomy" id="77166"/>
    <lineage>
        <taxon>Eukaryota</taxon>
        <taxon>Metazoa</taxon>
        <taxon>Ecdysozoa</taxon>
        <taxon>Arthropoda</taxon>
        <taxon>Hexapoda</taxon>
        <taxon>Insecta</taxon>
        <taxon>Pterygota</taxon>
        <taxon>Neoptera</taxon>
        <taxon>Endopterygota</taxon>
        <taxon>Coleoptera</taxon>
        <taxon>Polyphaga</taxon>
        <taxon>Cucujiformia</taxon>
        <taxon>Curculionidae</taxon>
        <taxon>Scolytinae</taxon>
        <taxon>Dendroctonus</taxon>
    </lineage>
</organism>
<dbReference type="PROSITE" id="PS50191">
    <property type="entry name" value="CRAL_TRIO"/>
    <property type="match status" value="1"/>
</dbReference>
<dbReference type="InterPro" id="IPR001251">
    <property type="entry name" value="CRAL-TRIO_dom"/>
</dbReference>
<dbReference type="GO" id="GO:0016020">
    <property type="term" value="C:membrane"/>
    <property type="evidence" value="ECO:0007669"/>
    <property type="project" value="TreeGrafter"/>
</dbReference>
<evidence type="ECO:0000259" key="1">
    <source>
        <dbReference type="PROSITE" id="PS50191"/>
    </source>
</evidence>
<dbReference type="Gene3D" id="1.20.5.1200">
    <property type="entry name" value="Alpha-tocopherol transfer"/>
    <property type="match status" value="1"/>
</dbReference>
<dbReference type="AlphaFoldDB" id="U4UHT5"/>
<dbReference type="Pfam" id="PF00650">
    <property type="entry name" value="CRAL_TRIO"/>
    <property type="match status" value="1"/>
</dbReference>
<dbReference type="PANTHER" id="PTHR10174:SF222">
    <property type="entry name" value="GH10083P-RELATED"/>
    <property type="match status" value="1"/>
</dbReference>
<accession>U4UHT5</accession>
<dbReference type="SUPFAM" id="SSF52087">
    <property type="entry name" value="CRAL/TRIO domain"/>
    <property type="match status" value="1"/>
</dbReference>
<reference evidence="2 3" key="1">
    <citation type="journal article" date="2013" name="Genome Biol.">
        <title>Draft genome of the mountain pine beetle, Dendroctonus ponderosae Hopkins, a major forest pest.</title>
        <authorList>
            <person name="Keeling C.I."/>
            <person name="Yuen M.M."/>
            <person name="Liao N.Y."/>
            <person name="Docking T.R."/>
            <person name="Chan S.K."/>
            <person name="Taylor G.A."/>
            <person name="Palmquist D.L."/>
            <person name="Jackman S.D."/>
            <person name="Nguyen A."/>
            <person name="Li M."/>
            <person name="Henderson H."/>
            <person name="Janes J.K."/>
            <person name="Zhao Y."/>
            <person name="Pandoh P."/>
            <person name="Moore R."/>
            <person name="Sperling F.A."/>
            <person name="Huber D.P."/>
            <person name="Birol I."/>
            <person name="Jones S.J."/>
            <person name="Bohlmann J."/>
        </authorList>
    </citation>
    <scope>NUCLEOTIDE SEQUENCE</scope>
</reference>
<dbReference type="STRING" id="77166.U4UHT5"/>
<proteinExistence type="predicted"/>
<sequence length="289" mass="33720">MDPSNKSSHLNIIKTWLSKQNHLPQNISEVLLNRFLHTCNYSIEQTKNLIELFYTLRSQAPEIFSDRDPASPEILEIFENFDFIPLRSLSETNDKIFIYHIKNPDPAKYHFINALKAFFILADVRMAIEKEIPDGEIPIFDMTNFTLKHLTKINLPVLKKYMMYTQEAHPIKLKQIHLLNIPPFLDRCMQIVKPFMKSEVGKLVHTHLPNSNSLFDYVSKDALPKEYGGFAGDIEDLKEWWIKKIMEHRDYINDESRWTVDETKRSAGNSNLAKNVFGMEGSFRSLSID</sequence>
<dbReference type="OrthoDB" id="6682367at2759"/>
<dbReference type="Proteomes" id="UP000030742">
    <property type="component" value="Unassembled WGS sequence"/>
</dbReference>
<dbReference type="InterPro" id="IPR036273">
    <property type="entry name" value="CRAL/TRIO_N_dom_sf"/>
</dbReference>
<gene>
    <name evidence="2" type="ORF">D910_07525</name>
</gene>
<evidence type="ECO:0000313" key="2">
    <source>
        <dbReference type="EMBL" id="ERL90171.1"/>
    </source>
</evidence>
<dbReference type="PRINTS" id="PR00180">
    <property type="entry name" value="CRETINALDHBP"/>
</dbReference>
<dbReference type="PANTHER" id="PTHR10174">
    <property type="entry name" value="ALPHA-TOCOPHEROL TRANSFER PROTEIN-RELATED"/>
    <property type="match status" value="1"/>
</dbReference>
<dbReference type="GO" id="GO:1902936">
    <property type="term" value="F:phosphatidylinositol bisphosphate binding"/>
    <property type="evidence" value="ECO:0007669"/>
    <property type="project" value="TreeGrafter"/>
</dbReference>
<feature type="domain" description="CRAL-TRIO" evidence="1">
    <location>
        <begin position="71"/>
        <end position="235"/>
    </location>
</feature>
<dbReference type="InterPro" id="IPR036865">
    <property type="entry name" value="CRAL-TRIO_dom_sf"/>
</dbReference>
<dbReference type="SMART" id="SM00516">
    <property type="entry name" value="SEC14"/>
    <property type="match status" value="1"/>
</dbReference>
<name>U4UHT5_DENPD</name>
<dbReference type="Gene3D" id="3.40.525.10">
    <property type="entry name" value="CRAL-TRIO lipid binding domain"/>
    <property type="match status" value="1"/>
</dbReference>
<dbReference type="EMBL" id="KB632216">
    <property type="protein sequence ID" value="ERL90171.1"/>
    <property type="molecule type" value="Genomic_DNA"/>
</dbReference>